<organism evidence="2 3">
    <name type="scientific">Ziziphus jujuba var. spinosa</name>
    <dbReference type="NCBI Taxonomy" id="714518"/>
    <lineage>
        <taxon>Eukaryota</taxon>
        <taxon>Viridiplantae</taxon>
        <taxon>Streptophyta</taxon>
        <taxon>Embryophyta</taxon>
        <taxon>Tracheophyta</taxon>
        <taxon>Spermatophyta</taxon>
        <taxon>Magnoliopsida</taxon>
        <taxon>eudicotyledons</taxon>
        <taxon>Gunneridae</taxon>
        <taxon>Pentapetalae</taxon>
        <taxon>rosids</taxon>
        <taxon>fabids</taxon>
        <taxon>Rosales</taxon>
        <taxon>Rhamnaceae</taxon>
        <taxon>Paliureae</taxon>
        <taxon>Ziziphus</taxon>
    </lineage>
</organism>
<dbReference type="GO" id="GO:0080044">
    <property type="term" value="F:quercetin 7-O-glucosyltransferase activity"/>
    <property type="evidence" value="ECO:0007669"/>
    <property type="project" value="TreeGrafter"/>
</dbReference>
<dbReference type="PANTHER" id="PTHR11926">
    <property type="entry name" value="GLUCOSYL/GLUCURONOSYL TRANSFERASES"/>
    <property type="match status" value="1"/>
</dbReference>
<evidence type="ECO:0000313" key="2">
    <source>
        <dbReference type="EMBL" id="KAH7522717.1"/>
    </source>
</evidence>
<accession>A0A978V5T4</accession>
<proteinExistence type="inferred from homology"/>
<comment type="similarity">
    <text evidence="1">Belongs to the UDP-glycosyltransferase family.</text>
</comment>
<name>A0A978V5T4_ZIZJJ</name>
<comment type="caution">
    <text evidence="2">The sequence shown here is derived from an EMBL/GenBank/DDBJ whole genome shotgun (WGS) entry which is preliminary data.</text>
</comment>
<dbReference type="Proteomes" id="UP000813462">
    <property type="component" value="Unassembled WGS sequence"/>
</dbReference>
<dbReference type="PANTHER" id="PTHR11926:SF1392">
    <property type="entry name" value="GLYCOSYLTRANSFERASE"/>
    <property type="match status" value="1"/>
</dbReference>
<dbReference type="AlphaFoldDB" id="A0A978V5T4"/>
<dbReference type="GO" id="GO:0080043">
    <property type="term" value="F:quercetin 3-O-glucosyltransferase activity"/>
    <property type="evidence" value="ECO:0007669"/>
    <property type="project" value="TreeGrafter"/>
</dbReference>
<sequence length="412" mass="45978">MMASKREELQSSIDRIAKCAQSQDCIGQVGSSNHNLEILVADIKKMKSQLVGTHILEALNEFGDMMEQAHVVLHPLPVQGHIKPLLCLAKLLRESGLYVTFLITHHTRNHLPNLSSLSTHFPNLHFESISDGLPDDHSREPSSEFFSRIKTKTKPHLIQFLLNSLGRKSMSSSPPVTCIITDEYLPYTLEVVEELEIPTFAFVGHSASYLLAYLSVPKLIEQGHLPFLGENKNHEINGTTVPGLEGLLRPKNLPPFCLSKYIHHPLVQAHLDHIFGMNGSSGLIINTFEDLEVKSLLHVARHFHKTYIVGPLHALNLNSKSDRNSHLLASHASHWEADQNCLAWLDSQPLKLIVRRTVESLMGSKREELQNSIDRIAKCAQDVIGAGGSSIHNLGILVEDIKKIKLESQNVE</sequence>
<evidence type="ECO:0000256" key="1">
    <source>
        <dbReference type="ARBA" id="ARBA00009995"/>
    </source>
</evidence>
<dbReference type="Gene3D" id="3.40.50.2000">
    <property type="entry name" value="Glycogen Phosphorylase B"/>
    <property type="match status" value="1"/>
</dbReference>
<protein>
    <submittedName>
        <fullName evidence="2">Uncharacterized protein</fullName>
    </submittedName>
</protein>
<gene>
    <name evidence="2" type="ORF">FEM48_Zijuj07G0168100</name>
</gene>
<reference evidence="2" key="1">
    <citation type="journal article" date="2021" name="Front. Plant Sci.">
        <title>Chromosome-Scale Genome Assembly for Chinese Sour Jujube and Insights Into Its Genome Evolution and Domestication Signature.</title>
        <authorList>
            <person name="Shen L.-Y."/>
            <person name="Luo H."/>
            <person name="Wang X.-L."/>
            <person name="Wang X.-M."/>
            <person name="Qiu X.-J."/>
            <person name="Liu H."/>
            <person name="Zhou S.-S."/>
            <person name="Jia K.-H."/>
            <person name="Nie S."/>
            <person name="Bao Y.-T."/>
            <person name="Zhang R.-G."/>
            <person name="Yun Q.-Z."/>
            <person name="Chai Y.-H."/>
            <person name="Lu J.-Y."/>
            <person name="Li Y."/>
            <person name="Zhao S.-W."/>
            <person name="Mao J.-F."/>
            <person name="Jia S.-G."/>
            <person name="Mao Y.-M."/>
        </authorList>
    </citation>
    <scope>NUCLEOTIDE SEQUENCE</scope>
    <source>
        <strain evidence="2">AT0</strain>
        <tissue evidence="2">Leaf</tissue>
    </source>
</reference>
<evidence type="ECO:0000313" key="3">
    <source>
        <dbReference type="Proteomes" id="UP000813462"/>
    </source>
</evidence>
<dbReference type="SUPFAM" id="SSF53756">
    <property type="entry name" value="UDP-Glycosyltransferase/glycogen phosphorylase"/>
    <property type="match status" value="1"/>
</dbReference>
<dbReference type="EMBL" id="JAEACU010000007">
    <property type="protein sequence ID" value="KAH7522717.1"/>
    <property type="molecule type" value="Genomic_DNA"/>
</dbReference>